<dbReference type="Proteomes" id="UP000236248">
    <property type="component" value="Chromosome NCAV"/>
</dbReference>
<name>A0A2K5ATC1_9ARCH</name>
<keyword evidence="2" id="KW-1185">Reference proteome</keyword>
<proteinExistence type="predicted"/>
<protein>
    <submittedName>
        <fullName evidence="1">Uncharacterized protein</fullName>
    </submittedName>
</protein>
<evidence type="ECO:0000313" key="2">
    <source>
        <dbReference type="Proteomes" id="UP000236248"/>
    </source>
</evidence>
<sequence length="94" mass="10704">MFYGYSLDSQHYHIADSYLVINSSDSYTTLVIEPDYIDDMEIYKHLSVTADNYYIDIPASKGDNILHTVQLRVSASNDARGSLYIQSRGCKLGW</sequence>
<dbReference type="EMBL" id="LT981265">
    <property type="protein sequence ID" value="SPC34854.1"/>
    <property type="molecule type" value="Genomic_DNA"/>
</dbReference>
<accession>A0A2K5ATC1</accession>
<dbReference type="AlphaFoldDB" id="A0A2K5ATC1"/>
<evidence type="ECO:0000313" key="1">
    <source>
        <dbReference type="EMBL" id="SPC34854.1"/>
    </source>
</evidence>
<dbReference type="KEGG" id="ncv:NCAV_1691"/>
<gene>
    <name evidence="1" type="ORF">NCAV_1691</name>
</gene>
<reference evidence="2" key="1">
    <citation type="submission" date="2018-01" db="EMBL/GenBank/DDBJ databases">
        <authorList>
            <person name="Kerou L M."/>
        </authorList>
    </citation>
    <scope>NUCLEOTIDE SEQUENCE [LARGE SCALE GENOMIC DNA]</scope>
    <source>
        <strain evidence="2">SCU2</strain>
    </source>
</reference>
<organism evidence="1 2">
    <name type="scientific">Candidatus Nitrosocaldus cavascurensis</name>
    <dbReference type="NCBI Taxonomy" id="2058097"/>
    <lineage>
        <taxon>Archaea</taxon>
        <taxon>Nitrososphaerota</taxon>
        <taxon>Nitrososphaeria</taxon>
        <taxon>Candidatus Nitrosocaldales</taxon>
        <taxon>Candidatus Nitrosocaldaceae</taxon>
        <taxon>Candidatus Nitrosocaldus</taxon>
    </lineage>
</organism>